<dbReference type="InterPro" id="IPR000674">
    <property type="entry name" value="Ald_Oxase/Xan_DH_a/b"/>
</dbReference>
<protein>
    <submittedName>
        <fullName evidence="4">Carbon-monoxide dehydrogenase large subunit</fullName>
    </submittedName>
</protein>
<evidence type="ECO:0000256" key="1">
    <source>
        <dbReference type="ARBA" id="ARBA00022505"/>
    </source>
</evidence>
<dbReference type="Gene3D" id="3.90.1170.50">
    <property type="entry name" value="Aldehyde oxidase/xanthine dehydrogenase, a/b hammerhead"/>
    <property type="match status" value="1"/>
</dbReference>
<dbReference type="InterPro" id="IPR046867">
    <property type="entry name" value="AldOxase/xan_DH_MoCoBD2"/>
</dbReference>
<comment type="caution">
    <text evidence="4">The sequence shown here is derived from an EMBL/GenBank/DDBJ whole genome shotgun (WGS) entry which is preliminary data.</text>
</comment>
<dbReference type="SUPFAM" id="SSF54665">
    <property type="entry name" value="CO dehydrogenase molybdoprotein N-domain-like"/>
    <property type="match status" value="1"/>
</dbReference>
<evidence type="ECO:0000256" key="2">
    <source>
        <dbReference type="ARBA" id="ARBA00023002"/>
    </source>
</evidence>
<dbReference type="Pfam" id="PF01315">
    <property type="entry name" value="Ald_Xan_dh_C"/>
    <property type="match status" value="1"/>
</dbReference>
<dbReference type="InterPro" id="IPR036856">
    <property type="entry name" value="Ald_Oxase/Xan_DH_a/b_sf"/>
</dbReference>
<feature type="domain" description="Aldehyde oxidase/xanthine dehydrogenase a/b hammerhead" evidence="3">
    <location>
        <begin position="41"/>
        <end position="159"/>
    </location>
</feature>
<name>A0A4R7CCR3_9HYPH</name>
<gene>
    <name evidence="4" type="ORF">EV668_2258</name>
</gene>
<dbReference type="AlphaFoldDB" id="A0A4R7CCR3"/>
<proteinExistence type="predicted"/>
<keyword evidence="1" id="KW-0500">Molybdenum</keyword>
<dbReference type="GO" id="GO:0005506">
    <property type="term" value="F:iron ion binding"/>
    <property type="evidence" value="ECO:0007669"/>
    <property type="project" value="InterPro"/>
</dbReference>
<dbReference type="InterPro" id="IPR016208">
    <property type="entry name" value="Ald_Oxase/xanthine_DH-like"/>
</dbReference>
<dbReference type="Gene3D" id="3.30.365.10">
    <property type="entry name" value="Aldehyde oxidase/xanthine dehydrogenase, molybdopterin binding domain"/>
    <property type="match status" value="4"/>
</dbReference>
<keyword evidence="2" id="KW-0560">Oxidoreductase</keyword>
<evidence type="ECO:0000313" key="5">
    <source>
        <dbReference type="Proteomes" id="UP000295122"/>
    </source>
</evidence>
<dbReference type="PANTHER" id="PTHR11908:SF132">
    <property type="entry name" value="ALDEHYDE OXIDASE 1-RELATED"/>
    <property type="match status" value="1"/>
</dbReference>
<keyword evidence="5" id="KW-1185">Reference proteome</keyword>
<sequence>MRHGSNQPVPCDVPDRPGAVAEMKFGIGQPVHRREDPTLVQGHGRYTDDVQVEGQVYAAFVRSPYAHGVIRSVDLDAAREMPGVLAVYGAQDLAHYGDFPNVTAFKNRDGSAMLKPKRKPFAADRVRFVGDPVAFVVAETLVEAREAAEAVAIEIDPLPAVPTARDAVAEGAPSLYDEIPGNVFLDYQYGDAEGVEAGIAKAAHVTKLAIDSHRLVINPLEPRSAIGEWDPEQEKYTLTAGSQGAFGMRNMLAGVLGTGRDKVRVLTGNVGGSFGMKIAPFPEYVAVMHAARDLGRPVKWTDMRSESFVGDFHGRGLEAEAELALDADGRFLALRIKGLADLGAYLAPVAPLFSSINIPKNAVGTYRTPAVSAEVRCALTNAVPVGAYRGAGRPEGNYIMERLIEQAAREMGLDAVTLRRLNHIQPDQIPYTTPVETTYDSGEFTAILDRALEAADWDGFAARREESRARGLLRGRGIGQYLEVTAPPANEMGGIRFEEDGTVTIVTGTLDYGQGHWTPFAQVLSAHLGVPFDKIRLLQGDSDQLIAGGGTGGSKSLMASGAAIVEASQKVIGIGRVIAAELLEAGVGDIEFKDGRFTIAGTDRGIGIMDLAAQLRAGVSMPDGVPTSLDVKHVHEAAPSAYPNGCHVAEVEVDPETGTVQVVRYVMVNDFGTVVNPLLVEGQLHGGVLQGIGQALMERTAYDEEGQLVSGSFMDYALPRAEDAPPFVFESRPVPATTNVLGAKGCGEAGCAGALPSVVNALNDALSEVGARGVEMPATPARVWRAIADAQAGR</sequence>
<dbReference type="SUPFAM" id="SSF56003">
    <property type="entry name" value="Molybdenum cofactor-binding domain"/>
    <property type="match status" value="1"/>
</dbReference>
<dbReference type="Pfam" id="PF20256">
    <property type="entry name" value="MoCoBD_2"/>
    <property type="match status" value="1"/>
</dbReference>
<reference evidence="4 5" key="1">
    <citation type="submission" date="2019-03" db="EMBL/GenBank/DDBJ databases">
        <title>Genomic Encyclopedia of Type Strains, Phase IV (KMG-IV): sequencing the most valuable type-strain genomes for metagenomic binning, comparative biology and taxonomic classification.</title>
        <authorList>
            <person name="Goeker M."/>
        </authorList>
    </citation>
    <scope>NUCLEOTIDE SEQUENCE [LARGE SCALE GENOMIC DNA]</scope>
    <source>
        <strain evidence="4 5">DSM 25903</strain>
    </source>
</reference>
<dbReference type="InterPro" id="IPR008274">
    <property type="entry name" value="AldOxase/xan_DH_MoCoBD1"/>
</dbReference>
<dbReference type="SMART" id="SM01008">
    <property type="entry name" value="Ald_Xan_dh_C"/>
    <property type="match status" value="1"/>
</dbReference>
<evidence type="ECO:0000259" key="3">
    <source>
        <dbReference type="SMART" id="SM01008"/>
    </source>
</evidence>
<dbReference type="OrthoDB" id="9758509at2"/>
<dbReference type="Proteomes" id="UP000295122">
    <property type="component" value="Unassembled WGS sequence"/>
</dbReference>
<dbReference type="EMBL" id="SNZR01000011">
    <property type="protein sequence ID" value="TDR94966.1"/>
    <property type="molecule type" value="Genomic_DNA"/>
</dbReference>
<dbReference type="InterPro" id="IPR037165">
    <property type="entry name" value="AldOxase/xan_DH_Mopterin-bd_sf"/>
</dbReference>
<dbReference type="PANTHER" id="PTHR11908">
    <property type="entry name" value="XANTHINE DEHYDROGENASE"/>
    <property type="match status" value="1"/>
</dbReference>
<dbReference type="Pfam" id="PF02738">
    <property type="entry name" value="MoCoBD_1"/>
    <property type="match status" value="1"/>
</dbReference>
<accession>A0A4R7CCR3</accession>
<dbReference type="GO" id="GO:0016491">
    <property type="term" value="F:oxidoreductase activity"/>
    <property type="evidence" value="ECO:0007669"/>
    <property type="project" value="UniProtKB-KW"/>
</dbReference>
<evidence type="ECO:0000313" key="4">
    <source>
        <dbReference type="EMBL" id="TDR94966.1"/>
    </source>
</evidence>
<organism evidence="4 5">
    <name type="scientific">Enterovirga rhinocerotis</name>
    <dbReference type="NCBI Taxonomy" id="1339210"/>
    <lineage>
        <taxon>Bacteria</taxon>
        <taxon>Pseudomonadati</taxon>
        <taxon>Pseudomonadota</taxon>
        <taxon>Alphaproteobacteria</taxon>
        <taxon>Hyphomicrobiales</taxon>
        <taxon>Methylobacteriaceae</taxon>
        <taxon>Enterovirga</taxon>
    </lineage>
</organism>